<keyword evidence="8" id="KW-1185">Reference proteome</keyword>
<evidence type="ECO:0000256" key="4">
    <source>
        <dbReference type="ARBA" id="ARBA00022786"/>
    </source>
</evidence>
<dbReference type="UniPathway" id="UPA00143"/>
<dbReference type="EMBL" id="KQ983097">
    <property type="protein sequence ID" value="KYQ47505.1"/>
    <property type="molecule type" value="Genomic_DNA"/>
</dbReference>
<comment type="pathway">
    <text evidence="2">Protein modification; protein ubiquitination.</text>
</comment>
<feature type="region of interest" description="Disordered" evidence="6">
    <location>
        <begin position="881"/>
        <end position="902"/>
    </location>
</feature>
<evidence type="ECO:0000313" key="8">
    <source>
        <dbReference type="Proteomes" id="UP000075809"/>
    </source>
</evidence>
<dbReference type="PANTHER" id="PTHR13129">
    <property type="entry name" value="VPRBP PROTEIN-RELATED"/>
    <property type="match status" value="1"/>
</dbReference>
<sequence length="1313" mass="148802">MANTESLAEVTDVVQILRQWEEEHSSSTYDPIPVLQRLADIIELETENYMKMDPDPFDERHPSRTDPECNFGHILKVLFRKDNFMTKLINDYLRDTYWSRAGITGRDIRKLNIAACRLMLDILPGLETSAVFQPDMEGLIHRLFSWAEKSIEPLQSYSTGLLAAAMEVQDIATGFRDQNAKMVPLMLQRLHKLQQKAHEDPTKRKKSNSGCETPIKNNELYPKIMSPPLSIPKTVNNHVNLQVTPSKQSGLQSTRILNVPASARCNLQKLSSLSQNSNIHLTLLEGNSNSSWAEMESYVIGNVQMYPPTLATRQMLILRYLTPMGEYQEFLGHVFEHNALDLILKYINVRETKDSRLAFEALKYLASLLCHKKFSIEFLNVGGLQRLLDVPRPSVAATGVSICLYYLAYCEDAMERVCLLPKHIISDLVTYALWLLERSHDSGRCHATMFFGFSFPFKVILEEFDAQDGLRKLFNVISTLPILNIEEEPTINDDEECASRQIVRHVAVALKRYMEAHLHLKAEQLQRAENVRVERDTWQPSLPPYKACKFSSEEVQAKVEILQELMSVRAVWPPVEELHRLGGITLLLQIIAFAREWNYSGRVHTTSSAETVRSCLDVVAICSVVPKVMLLLCERVDMPDMSMTMAINLLLAAAECEIIADADVQRAALRAVINCVCAPINRVGGNVARYSITGSTKKKANIHNSEELIQKVWESVRSNNGIMVLLQLMMVKTPITDADSIRALACRALAGLARSEKVRQIISKLPMFTNGQIQSLMKDPILQEKRQEHVTFQKYALELMERVSGKAKPTGAEYEISLVSLHRANVVAQTRIQYNEQQLNQLIYQHLMSKGLTETASVLHREANLESSAIMRATTYQPFTYRNPTSATPRNSFSPGAPVNLYNTNRCTQRETTYRNNTPTSSRKSMSSERQPLIIPMNYQSMIQSQSTSCRSLQKQIFRDPGSGGGPGIATSNLSVTLDSIITEYLTNQHALCKNPMVTCPQFNLFEPHKCPDPCTKNSSPTNVTVRLARRALGMDGRRLDRRHIYSRFCPIKTFRPTDVGGIFTCCTFSPCTQYLILGTQTGDIKMFNIHTGMEEATYQCHESYVYHMECNQRGNLLLTTTAWRSPMSILWDIGAFFEMKFPLENEDYVEFSKLQDRIIGTQGESATIYDIGTGKLLTTLTPSISNQYTKNRATFSMNDELVLSDGILWDVNSSKEIHKFDKLNQILNGVFHPNGTEVVSNTEVWDLRTFHLLKTVPTLDEMEVIFSPVNNIIYAVALDQDNENDSHYATSFKTLDALDYSNIGKREAYYYI</sequence>
<evidence type="ECO:0000256" key="3">
    <source>
        <dbReference type="ARBA" id="ARBA00008845"/>
    </source>
</evidence>
<dbReference type="SUPFAM" id="SSF48371">
    <property type="entry name" value="ARM repeat"/>
    <property type="match status" value="2"/>
</dbReference>
<dbReference type="SMART" id="SM00667">
    <property type="entry name" value="LisH"/>
    <property type="match status" value="1"/>
</dbReference>
<protein>
    <submittedName>
        <fullName evidence="7">DDB1-and CUL4-associated factor-like 1</fullName>
    </submittedName>
</protein>
<evidence type="ECO:0000256" key="2">
    <source>
        <dbReference type="ARBA" id="ARBA00004906"/>
    </source>
</evidence>
<comment type="subcellular location">
    <subcellularLocation>
        <location evidence="1">Nucleus</location>
    </subcellularLocation>
</comment>
<evidence type="ECO:0000256" key="1">
    <source>
        <dbReference type="ARBA" id="ARBA00004123"/>
    </source>
</evidence>
<evidence type="ECO:0000256" key="6">
    <source>
        <dbReference type="SAM" id="MobiDB-lite"/>
    </source>
</evidence>
<keyword evidence="5" id="KW-0539">Nucleus</keyword>
<dbReference type="Proteomes" id="UP000075809">
    <property type="component" value="Unassembled WGS sequence"/>
</dbReference>
<proteinExistence type="inferred from homology"/>
<dbReference type="GO" id="GO:0080008">
    <property type="term" value="C:Cul4-RING E3 ubiquitin ligase complex"/>
    <property type="evidence" value="ECO:0007669"/>
    <property type="project" value="TreeGrafter"/>
</dbReference>
<organism evidence="7 8">
    <name type="scientific">Mycetomoellerius zeteki</name>
    <dbReference type="NCBI Taxonomy" id="64791"/>
    <lineage>
        <taxon>Eukaryota</taxon>
        <taxon>Metazoa</taxon>
        <taxon>Ecdysozoa</taxon>
        <taxon>Arthropoda</taxon>
        <taxon>Hexapoda</taxon>
        <taxon>Insecta</taxon>
        <taxon>Pterygota</taxon>
        <taxon>Neoptera</taxon>
        <taxon>Endopterygota</taxon>
        <taxon>Hymenoptera</taxon>
        <taxon>Apocrita</taxon>
        <taxon>Aculeata</taxon>
        <taxon>Formicoidea</taxon>
        <taxon>Formicidae</taxon>
        <taxon>Myrmicinae</taxon>
        <taxon>Mycetomoellerius</taxon>
    </lineage>
</organism>
<dbReference type="InterPro" id="IPR033270">
    <property type="entry name" value="VPRBP/DCAF1"/>
</dbReference>
<keyword evidence="4" id="KW-0833">Ubl conjugation pathway</keyword>
<dbReference type="InterPro" id="IPR036322">
    <property type="entry name" value="WD40_repeat_dom_sf"/>
</dbReference>
<evidence type="ECO:0000313" key="7">
    <source>
        <dbReference type="EMBL" id="KYQ47505.1"/>
    </source>
</evidence>
<feature type="region of interest" description="Disordered" evidence="6">
    <location>
        <begin position="194"/>
        <end position="217"/>
    </location>
</feature>
<dbReference type="GO" id="GO:0005634">
    <property type="term" value="C:nucleus"/>
    <property type="evidence" value="ECO:0007669"/>
    <property type="project" value="UniProtKB-SubCell"/>
</dbReference>
<feature type="compositionally biased region" description="Polar residues" evidence="6">
    <location>
        <begin position="881"/>
        <end position="894"/>
    </location>
</feature>
<dbReference type="InterPro" id="IPR016024">
    <property type="entry name" value="ARM-type_fold"/>
</dbReference>
<dbReference type="STRING" id="64791.A0A151WIE6"/>
<reference evidence="7 8" key="1">
    <citation type="submission" date="2015-09" db="EMBL/GenBank/DDBJ databases">
        <title>Trachymyrmex zeteki WGS genome.</title>
        <authorList>
            <person name="Nygaard S."/>
            <person name="Hu H."/>
            <person name="Boomsma J."/>
            <person name="Zhang G."/>
        </authorList>
    </citation>
    <scope>NUCLEOTIDE SEQUENCE [LARGE SCALE GENOMIC DNA]</scope>
    <source>
        <strain evidence="7">Tzet28-1</strain>
        <tissue evidence="7">Whole body</tissue>
    </source>
</reference>
<dbReference type="SUPFAM" id="SSF50978">
    <property type="entry name" value="WD40 repeat-like"/>
    <property type="match status" value="1"/>
</dbReference>
<name>A0A151WIE6_9HYME</name>
<accession>A0A151WIE6</accession>
<dbReference type="PROSITE" id="PS50896">
    <property type="entry name" value="LISH"/>
    <property type="match status" value="1"/>
</dbReference>
<gene>
    <name evidence="7" type="ORF">ALC60_13484</name>
</gene>
<comment type="similarity">
    <text evidence="3">Belongs to the VPRBP/DCAF1 family.</text>
</comment>
<dbReference type="Gene3D" id="2.130.10.10">
    <property type="entry name" value="YVTN repeat-like/Quinoprotein amine dehydrogenase"/>
    <property type="match status" value="1"/>
</dbReference>
<dbReference type="PANTHER" id="PTHR13129:SF4">
    <property type="entry name" value="DDB1- AND CUL4-ASSOCIATED FACTOR 1"/>
    <property type="match status" value="1"/>
</dbReference>
<dbReference type="InterPro" id="IPR006594">
    <property type="entry name" value="LisH"/>
</dbReference>
<dbReference type="GO" id="GO:0016567">
    <property type="term" value="P:protein ubiquitination"/>
    <property type="evidence" value="ECO:0007669"/>
    <property type="project" value="UniProtKB-UniPathway"/>
</dbReference>
<evidence type="ECO:0000256" key="5">
    <source>
        <dbReference type="ARBA" id="ARBA00023242"/>
    </source>
</evidence>
<dbReference type="InterPro" id="IPR015943">
    <property type="entry name" value="WD40/YVTN_repeat-like_dom_sf"/>
</dbReference>